<comment type="catalytic activity">
    <reaction evidence="3">
        <text>L-aspartate + L-glutamine + ATP + H2O = L-asparagine + L-glutamate + AMP + diphosphate + H(+)</text>
        <dbReference type="Rhea" id="RHEA:12228"/>
        <dbReference type="ChEBI" id="CHEBI:15377"/>
        <dbReference type="ChEBI" id="CHEBI:15378"/>
        <dbReference type="ChEBI" id="CHEBI:29985"/>
        <dbReference type="ChEBI" id="CHEBI:29991"/>
        <dbReference type="ChEBI" id="CHEBI:30616"/>
        <dbReference type="ChEBI" id="CHEBI:33019"/>
        <dbReference type="ChEBI" id="CHEBI:58048"/>
        <dbReference type="ChEBI" id="CHEBI:58359"/>
        <dbReference type="ChEBI" id="CHEBI:456215"/>
        <dbReference type="EC" id="6.3.5.4"/>
    </reaction>
</comment>
<dbReference type="InterPro" id="IPR014729">
    <property type="entry name" value="Rossmann-like_a/b/a_fold"/>
</dbReference>
<dbReference type="InterPro" id="IPR051786">
    <property type="entry name" value="ASN_synthetase/amidase"/>
</dbReference>
<dbReference type="Gene3D" id="3.60.20.10">
    <property type="entry name" value="Glutamine Phosphoribosylpyrophosphate, subunit 1, domain 1"/>
    <property type="match status" value="1"/>
</dbReference>
<dbReference type="GO" id="GO:0006529">
    <property type="term" value="P:asparagine biosynthetic process"/>
    <property type="evidence" value="ECO:0007669"/>
    <property type="project" value="InterPro"/>
</dbReference>
<dbReference type="Pfam" id="PF00733">
    <property type="entry name" value="Asn_synthase"/>
    <property type="match status" value="1"/>
</dbReference>
<evidence type="ECO:0000313" key="5">
    <source>
        <dbReference type="EMBL" id="HED11276.1"/>
    </source>
</evidence>
<dbReference type="Gene3D" id="3.40.50.620">
    <property type="entry name" value="HUPs"/>
    <property type="match status" value="1"/>
</dbReference>
<dbReference type="SUPFAM" id="SSF56235">
    <property type="entry name" value="N-terminal nucleophile aminohydrolases (Ntn hydrolases)"/>
    <property type="match status" value="1"/>
</dbReference>
<comment type="pathway">
    <text evidence="1">Amino-acid biosynthesis; L-asparagine biosynthesis; L-asparagine from L-aspartate (L-Gln route): step 1/1.</text>
</comment>
<evidence type="ECO:0000256" key="1">
    <source>
        <dbReference type="ARBA" id="ARBA00005187"/>
    </source>
</evidence>
<dbReference type="InterPro" id="IPR001962">
    <property type="entry name" value="Asn_synthase"/>
</dbReference>
<evidence type="ECO:0000259" key="4">
    <source>
        <dbReference type="Pfam" id="PF00733"/>
    </source>
</evidence>
<dbReference type="AlphaFoldDB" id="A0A7V1LNN8"/>
<dbReference type="InterPro" id="IPR029055">
    <property type="entry name" value="Ntn_hydrolases_N"/>
</dbReference>
<organism evidence="5">
    <name type="scientific">Caldithrix abyssi</name>
    <dbReference type="NCBI Taxonomy" id="187145"/>
    <lineage>
        <taxon>Bacteria</taxon>
        <taxon>Pseudomonadati</taxon>
        <taxon>Calditrichota</taxon>
        <taxon>Calditrichia</taxon>
        <taxon>Calditrichales</taxon>
        <taxon>Calditrichaceae</taxon>
        <taxon>Caldithrix</taxon>
    </lineage>
</organism>
<evidence type="ECO:0000256" key="3">
    <source>
        <dbReference type="ARBA" id="ARBA00048741"/>
    </source>
</evidence>
<dbReference type="PANTHER" id="PTHR43284">
    <property type="entry name" value="ASPARAGINE SYNTHETASE (GLUTAMINE-HYDROLYZING)"/>
    <property type="match status" value="1"/>
</dbReference>
<evidence type="ECO:0000256" key="2">
    <source>
        <dbReference type="ARBA" id="ARBA00012737"/>
    </source>
</evidence>
<dbReference type="EMBL" id="DRLD01000314">
    <property type="protein sequence ID" value="HED11276.1"/>
    <property type="molecule type" value="Genomic_DNA"/>
</dbReference>
<accession>A0A7V1LNN8</accession>
<dbReference type="Proteomes" id="UP000886005">
    <property type="component" value="Unassembled WGS sequence"/>
</dbReference>
<protein>
    <recommendedName>
        <fullName evidence="2">asparagine synthase (glutamine-hydrolyzing)</fullName>
        <ecNumber evidence="2">6.3.5.4</ecNumber>
    </recommendedName>
</protein>
<name>A0A7V1LNN8_CALAY</name>
<proteinExistence type="predicted"/>
<dbReference type="GO" id="GO:0004066">
    <property type="term" value="F:asparagine synthase (glutamine-hydrolyzing) activity"/>
    <property type="evidence" value="ECO:0007669"/>
    <property type="project" value="UniProtKB-EC"/>
</dbReference>
<dbReference type="SUPFAM" id="SSF52402">
    <property type="entry name" value="Adenine nucleotide alpha hydrolases-like"/>
    <property type="match status" value="1"/>
</dbReference>
<gene>
    <name evidence="5" type="ORF">ENJ10_11360</name>
</gene>
<comment type="caution">
    <text evidence="5">The sequence shown here is derived from an EMBL/GenBank/DDBJ whole genome shotgun (WGS) entry which is preliminary data.</text>
</comment>
<dbReference type="EC" id="6.3.5.4" evidence="2"/>
<dbReference type="PANTHER" id="PTHR43284:SF1">
    <property type="entry name" value="ASPARAGINE SYNTHETASE"/>
    <property type="match status" value="1"/>
</dbReference>
<sequence length="502" mass="58786">MTAIKIYNKERWFIGENIWATGHAWAEGRLLVGKSWQTFFEPCNTFKQFEQKINRCNGFFALILKRGDKILAAVDRIRSIPLFYTRNGAIITDNALLASESLPTEKWDAGAIREFFAVGHVSGPRTLRKEIAPVEAGEILEIANGKPHKKSYFEYLHTTVPEDISVEERHRRFKELLRETFERLVVWAAGRTLVLPLSGGYDSRLLAYMAREMDIKDLICFTYGRPDFYDAVTARRIAGYLGLPIHFVNSYHTPHRRIYNSPLRARLDEQAFNLISLPNIQDLPALYRLKQEGRIPDDAILISGHSGDFVSGRHLDNLKPDSDTLNTEQVIDNIIRLQYSIYKPAGKELMEMRRHLRSLLPVNTADRGTMYEHWVWRERQAKFLVNAMRTFDVLGHEWHLPLWDNAFVDFFLELPKELRKGQKFYREHINAMHPHLDYPPNKITKHGWVRDIRFRRYGPGDWLGSLKLMWLFGDMELPNRRFIHKLNLVRYSHLLKHEYQTG</sequence>
<feature type="domain" description="Asparagine synthetase" evidence="4">
    <location>
        <begin position="174"/>
        <end position="419"/>
    </location>
</feature>
<reference evidence="5" key="1">
    <citation type="journal article" date="2020" name="mSystems">
        <title>Genome- and Community-Level Interaction Insights into Carbon Utilization and Element Cycling Functions of Hydrothermarchaeota in Hydrothermal Sediment.</title>
        <authorList>
            <person name="Zhou Z."/>
            <person name="Liu Y."/>
            <person name="Xu W."/>
            <person name="Pan J."/>
            <person name="Luo Z.H."/>
            <person name="Li M."/>
        </authorList>
    </citation>
    <scope>NUCLEOTIDE SEQUENCE [LARGE SCALE GENOMIC DNA]</scope>
    <source>
        <strain evidence="5">HyVt-456</strain>
    </source>
</reference>